<dbReference type="PROSITE" id="PS00662">
    <property type="entry name" value="T2SP_E"/>
    <property type="match status" value="1"/>
</dbReference>
<dbReference type="RefSeq" id="WP_006061192.1">
    <property type="nucleotide sequence ID" value="NZ_CABJCV010000018.1"/>
</dbReference>
<protein>
    <submittedName>
        <fullName evidence="3">PilT/PilU family type 4a pilus ATPase</fullName>
    </submittedName>
</protein>
<proteinExistence type="inferred from homology"/>
<dbReference type="NCBIfam" id="TIGR01420">
    <property type="entry name" value="pilT_fam"/>
    <property type="match status" value="1"/>
</dbReference>
<evidence type="ECO:0000256" key="1">
    <source>
        <dbReference type="ARBA" id="ARBA00006611"/>
    </source>
</evidence>
<reference evidence="3 4" key="1">
    <citation type="submission" date="2018-08" db="EMBL/GenBank/DDBJ databases">
        <title>A genome reference for cultivated species of the human gut microbiota.</title>
        <authorList>
            <person name="Zou Y."/>
            <person name="Xue W."/>
            <person name="Luo G."/>
        </authorList>
    </citation>
    <scope>NUCLEOTIDE SEQUENCE [LARGE SCALE GENOMIC DNA]</scope>
    <source>
        <strain evidence="3 4">AF24-29</strain>
    </source>
</reference>
<dbReference type="InterPro" id="IPR027417">
    <property type="entry name" value="P-loop_NTPase"/>
</dbReference>
<accession>A0A412FSW6</accession>
<sequence length="357" mass="39249">MDCPTILQQAVDRRASDIFIVAGTPLTIKINGEMVQLDDQRLTPAMTEALIQEIFKLSQNRTMDRLHQTGEDDFSFSLSQMGRFRVNVYRQRGSLAAVLRVVRFVLPDANELHIGPEILSFSELKKGLVLITGAAGSGKSTTLACLIDAINHSRSGHIITIEDPIEVLHRHQKSIVSQREIGQDTPDYIHALTAALREAPDVILVGEMRDLETMQTVLSAAETGHLVFSSLHTTGAANTINRIIDVFPAEKQQQIRVQLSMVLQAIVSQQLIPAVGGGLIPAFEIMKVNNAVQTQIRENKIHQIDNTIQANAREGMITMDASLLNLLKAGRITKETALLACTDPDLMRKRLTAANLG</sequence>
<organism evidence="3 4">
    <name type="scientific">Holdemania filiformis</name>
    <dbReference type="NCBI Taxonomy" id="61171"/>
    <lineage>
        <taxon>Bacteria</taxon>
        <taxon>Bacillati</taxon>
        <taxon>Bacillota</taxon>
        <taxon>Erysipelotrichia</taxon>
        <taxon>Erysipelotrichales</taxon>
        <taxon>Erysipelotrichaceae</taxon>
        <taxon>Holdemania</taxon>
    </lineage>
</organism>
<dbReference type="SUPFAM" id="SSF52540">
    <property type="entry name" value="P-loop containing nucleoside triphosphate hydrolases"/>
    <property type="match status" value="1"/>
</dbReference>
<gene>
    <name evidence="3" type="ORF">DWY25_13280</name>
</gene>
<dbReference type="Gene3D" id="3.30.450.90">
    <property type="match status" value="1"/>
</dbReference>
<comment type="similarity">
    <text evidence="1">Belongs to the GSP E family.</text>
</comment>
<dbReference type="Pfam" id="PF00437">
    <property type="entry name" value="T2SSE"/>
    <property type="match status" value="1"/>
</dbReference>
<dbReference type="GO" id="GO:0016887">
    <property type="term" value="F:ATP hydrolysis activity"/>
    <property type="evidence" value="ECO:0007669"/>
    <property type="project" value="InterPro"/>
</dbReference>
<evidence type="ECO:0000313" key="3">
    <source>
        <dbReference type="EMBL" id="RGR71226.1"/>
    </source>
</evidence>
<name>A0A412FSW6_9FIRM</name>
<dbReference type="EMBL" id="QRUP01000018">
    <property type="protein sequence ID" value="RGR71226.1"/>
    <property type="molecule type" value="Genomic_DNA"/>
</dbReference>
<feature type="domain" description="Bacterial type II secretion system protein E" evidence="2">
    <location>
        <begin position="196"/>
        <end position="210"/>
    </location>
</feature>
<dbReference type="InterPro" id="IPR003593">
    <property type="entry name" value="AAA+_ATPase"/>
</dbReference>
<dbReference type="CDD" id="cd01131">
    <property type="entry name" value="PilT"/>
    <property type="match status" value="1"/>
</dbReference>
<dbReference type="Gene3D" id="3.40.50.300">
    <property type="entry name" value="P-loop containing nucleotide triphosphate hydrolases"/>
    <property type="match status" value="1"/>
</dbReference>
<evidence type="ECO:0000259" key="2">
    <source>
        <dbReference type="PROSITE" id="PS00662"/>
    </source>
</evidence>
<dbReference type="InterPro" id="IPR050921">
    <property type="entry name" value="T4SS_GSP_E_ATPase"/>
</dbReference>
<dbReference type="GeneID" id="83016367"/>
<dbReference type="GO" id="GO:0005524">
    <property type="term" value="F:ATP binding"/>
    <property type="evidence" value="ECO:0007669"/>
    <property type="project" value="InterPro"/>
</dbReference>
<dbReference type="PANTHER" id="PTHR30486">
    <property type="entry name" value="TWITCHING MOTILITY PROTEIN PILT"/>
    <property type="match status" value="1"/>
</dbReference>
<comment type="caution">
    <text evidence="3">The sequence shown here is derived from an EMBL/GenBank/DDBJ whole genome shotgun (WGS) entry which is preliminary data.</text>
</comment>
<dbReference type="Proteomes" id="UP000284178">
    <property type="component" value="Unassembled WGS sequence"/>
</dbReference>
<dbReference type="InterPro" id="IPR001482">
    <property type="entry name" value="T2SS/T4SS_dom"/>
</dbReference>
<dbReference type="InterPro" id="IPR006321">
    <property type="entry name" value="PilT/PilU"/>
</dbReference>
<evidence type="ECO:0000313" key="4">
    <source>
        <dbReference type="Proteomes" id="UP000284178"/>
    </source>
</evidence>
<dbReference type="SMART" id="SM00382">
    <property type="entry name" value="AAA"/>
    <property type="match status" value="1"/>
</dbReference>
<keyword evidence="4" id="KW-1185">Reference proteome</keyword>
<dbReference type="AlphaFoldDB" id="A0A412FSW6"/>